<evidence type="ECO:0000313" key="6">
    <source>
        <dbReference type="Proteomes" id="UP001369086"/>
    </source>
</evidence>
<accession>A0ABR0YR51</accession>
<name>A0ABR0YR51_HUSHU</name>
<organism evidence="5 6">
    <name type="scientific">Huso huso</name>
    <name type="common">Beluga</name>
    <name type="synonym">Acipenser huso</name>
    <dbReference type="NCBI Taxonomy" id="61971"/>
    <lineage>
        <taxon>Eukaryota</taxon>
        <taxon>Metazoa</taxon>
        <taxon>Chordata</taxon>
        <taxon>Craniata</taxon>
        <taxon>Vertebrata</taxon>
        <taxon>Euteleostomi</taxon>
        <taxon>Actinopterygii</taxon>
        <taxon>Chondrostei</taxon>
        <taxon>Acipenseriformes</taxon>
        <taxon>Acipenseridae</taxon>
        <taxon>Huso</taxon>
    </lineage>
</organism>
<evidence type="ECO:0000256" key="4">
    <source>
        <dbReference type="SAM" id="MobiDB-lite"/>
    </source>
</evidence>
<keyword evidence="6" id="KW-1185">Reference proteome</keyword>
<evidence type="ECO:0000313" key="5">
    <source>
        <dbReference type="EMBL" id="KAK6475072.1"/>
    </source>
</evidence>
<comment type="similarity">
    <text evidence="3">Belongs to the RAM family.</text>
</comment>
<dbReference type="Pfam" id="PF15320">
    <property type="entry name" value="RAM"/>
    <property type="match status" value="1"/>
</dbReference>
<sequence>MPSKADEYGRVIFGHFFRMSTSSDSPVNYEDKFPHPFSAEDKEYQEYLQRPTDPPPIAEEWRGRGGGHQRGRDHRSHDYRPYRGRDGGRNWSNDNRYNQQWQDRGWGHNRQHYQQQGQSSSYGHQGYSSYNQRPSSNRY</sequence>
<dbReference type="InterPro" id="IPR028271">
    <property type="entry name" value="RAMAC"/>
</dbReference>
<feature type="compositionally biased region" description="Basic residues" evidence="4">
    <location>
        <begin position="65"/>
        <end position="74"/>
    </location>
</feature>
<feature type="compositionally biased region" description="Polar residues" evidence="4">
    <location>
        <begin position="90"/>
        <end position="102"/>
    </location>
</feature>
<keyword evidence="2" id="KW-0539">Nucleus</keyword>
<feature type="compositionally biased region" description="Basic and acidic residues" evidence="4">
    <location>
        <begin position="29"/>
        <end position="45"/>
    </location>
</feature>
<feature type="compositionally biased region" description="Low complexity" evidence="4">
    <location>
        <begin position="112"/>
        <end position="130"/>
    </location>
</feature>
<dbReference type="Proteomes" id="UP001369086">
    <property type="component" value="Unassembled WGS sequence"/>
</dbReference>
<comment type="caution">
    <text evidence="5">The sequence shown here is derived from an EMBL/GenBank/DDBJ whole genome shotgun (WGS) entry which is preliminary data.</text>
</comment>
<protein>
    <submittedName>
        <fullName evidence="5">RNA guanine-N7 methyltransferase activating subunit-like</fullName>
    </submittedName>
</protein>
<dbReference type="PANTHER" id="PTHR48168:SF1">
    <property type="entry name" value="RNA GUANINE-N7 METHYLTRANSFERASE ACTIVATING SUBUNIT-RELATED"/>
    <property type="match status" value="1"/>
</dbReference>
<proteinExistence type="inferred from homology"/>
<evidence type="ECO:0000256" key="3">
    <source>
        <dbReference type="ARBA" id="ARBA00034716"/>
    </source>
</evidence>
<gene>
    <name evidence="5" type="ORF">HHUSO_G24485</name>
</gene>
<evidence type="ECO:0000256" key="2">
    <source>
        <dbReference type="ARBA" id="ARBA00023242"/>
    </source>
</evidence>
<feature type="compositionally biased region" description="Basic and acidic residues" evidence="4">
    <location>
        <begin position="75"/>
        <end position="88"/>
    </location>
</feature>
<reference evidence="5 6" key="1">
    <citation type="submission" date="2021-05" db="EMBL/GenBank/DDBJ databases">
        <authorList>
            <person name="Zahm M."/>
            <person name="Klopp C."/>
            <person name="Cabau C."/>
            <person name="Kuhl H."/>
            <person name="Suciu R."/>
            <person name="Ciorpac M."/>
            <person name="Holostenco D."/>
            <person name="Gessner J."/>
            <person name="Wuertz S."/>
            <person name="Hohne C."/>
            <person name="Stock M."/>
            <person name="Gislard M."/>
            <person name="Lluch J."/>
            <person name="Milhes M."/>
            <person name="Lampietro C."/>
            <person name="Lopez Roques C."/>
            <person name="Donnadieu C."/>
            <person name="Du K."/>
            <person name="Schartl M."/>
            <person name="Guiguen Y."/>
        </authorList>
    </citation>
    <scope>NUCLEOTIDE SEQUENCE [LARGE SCALE GENOMIC DNA]</scope>
    <source>
        <strain evidence="5">Hh-F2</strain>
        <tissue evidence="5">Blood</tissue>
    </source>
</reference>
<dbReference type="PANTHER" id="PTHR48168">
    <property type="entry name" value="RNA GUANINE-7 METHYLTRANSFERASE-ACTIVATING SUBUNIT-LIKE (PSEUDOGENE)-RELATED"/>
    <property type="match status" value="1"/>
</dbReference>
<evidence type="ECO:0000256" key="1">
    <source>
        <dbReference type="ARBA" id="ARBA00004123"/>
    </source>
</evidence>
<feature type="region of interest" description="Disordered" evidence="4">
    <location>
        <begin position="20"/>
        <end position="139"/>
    </location>
</feature>
<dbReference type="EMBL" id="JAHFZB010000024">
    <property type="protein sequence ID" value="KAK6475072.1"/>
    <property type="molecule type" value="Genomic_DNA"/>
</dbReference>
<comment type="subcellular location">
    <subcellularLocation>
        <location evidence="1">Nucleus</location>
    </subcellularLocation>
</comment>